<accession>U2E3R3</accession>
<dbReference type="InterPro" id="IPR036388">
    <property type="entry name" value="WH-like_DNA-bd_sf"/>
</dbReference>
<evidence type="ECO:0000313" key="2">
    <source>
        <dbReference type="EMBL" id="ERI88797.1"/>
    </source>
</evidence>
<dbReference type="RefSeq" id="WP_021646184.1">
    <property type="nucleotide sequence ID" value="NZ_KE993140.1"/>
</dbReference>
<proteinExistence type="predicted"/>
<dbReference type="EMBL" id="AWSV01000021">
    <property type="protein sequence ID" value="ERI88797.1"/>
    <property type="molecule type" value="Genomic_DNA"/>
</dbReference>
<evidence type="ECO:0000313" key="3">
    <source>
        <dbReference type="Proteomes" id="UP000016496"/>
    </source>
</evidence>
<dbReference type="OrthoDB" id="1727128at2"/>
<dbReference type="GO" id="GO:0006355">
    <property type="term" value="P:regulation of DNA-templated transcription"/>
    <property type="evidence" value="ECO:0007669"/>
    <property type="project" value="InterPro"/>
</dbReference>
<evidence type="ECO:0000259" key="1">
    <source>
        <dbReference type="PROSITE" id="PS50043"/>
    </source>
</evidence>
<dbReference type="InterPro" id="IPR016032">
    <property type="entry name" value="Sig_transdc_resp-reg_C-effctor"/>
</dbReference>
<protein>
    <submittedName>
        <fullName evidence="2">Transcriptional regulator, LuxR family</fullName>
    </submittedName>
</protein>
<dbReference type="Gene3D" id="3.30.450.20">
    <property type="entry name" value="PAS domain"/>
    <property type="match status" value="1"/>
</dbReference>
<dbReference type="Proteomes" id="UP000016496">
    <property type="component" value="Unassembled WGS sequence"/>
</dbReference>
<dbReference type="PROSITE" id="PS50043">
    <property type="entry name" value="HTH_LUXR_2"/>
    <property type="match status" value="1"/>
</dbReference>
<dbReference type="SMART" id="SM00421">
    <property type="entry name" value="HTH_LUXR"/>
    <property type="match status" value="1"/>
</dbReference>
<dbReference type="AlphaFoldDB" id="U2E3R3"/>
<sequence length="253" mass="29569">MTEIKHFFIGENTIDYIPDEAYDNINHIIEDIEAFSHTTYKSMYVIDYFRQDFLYVSDNPLFLCGMTPDEVRVMGYNFYISQVPPEDLDLLLEINTAGFQFLQDIPTGELRDYTISYDFHIINRQSKKKWLIHHQITPLRLTEKGQVWLALCAASISSAAKSGNIEMSKNKTKDLWVYNRGTKKWKQKKHPELKEVEMDVLKLSAMGYTMQEIADEVNRSFDSVKVYRKSLLEKLGVENIVEAINYAKNRKII</sequence>
<dbReference type="Pfam" id="PF00196">
    <property type="entry name" value="GerE"/>
    <property type="match status" value="1"/>
</dbReference>
<gene>
    <name evidence="2" type="ORF">HMPREF1981_00264</name>
</gene>
<reference evidence="2 3" key="1">
    <citation type="submission" date="2013-08" db="EMBL/GenBank/DDBJ databases">
        <authorList>
            <person name="Weinstock G."/>
            <person name="Sodergren E."/>
            <person name="Wylie T."/>
            <person name="Fulton L."/>
            <person name="Fulton R."/>
            <person name="Fronick C."/>
            <person name="O'Laughlin M."/>
            <person name="Godfrey J."/>
            <person name="Miner T."/>
            <person name="Herter B."/>
            <person name="Appelbaum E."/>
            <person name="Cordes M."/>
            <person name="Lek S."/>
            <person name="Wollam A."/>
            <person name="Pepin K.H."/>
            <person name="Palsikar V.B."/>
            <person name="Mitreva M."/>
            <person name="Wilson R.K."/>
        </authorList>
    </citation>
    <scope>NUCLEOTIDE SEQUENCE [LARGE SCALE GENOMIC DNA]</scope>
    <source>
        <strain evidence="2 3">F0041</strain>
    </source>
</reference>
<comment type="caution">
    <text evidence="2">The sequence shown here is derived from an EMBL/GenBank/DDBJ whole genome shotgun (WGS) entry which is preliminary data.</text>
</comment>
<dbReference type="GO" id="GO:0003677">
    <property type="term" value="F:DNA binding"/>
    <property type="evidence" value="ECO:0007669"/>
    <property type="project" value="InterPro"/>
</dbReference>
<dbReference type="HOGENOM" id="CLU_096460_0_0_10"/>
<dbReference type="PATRIC" id="fig|1321819.3.peg.249"/>
<dbReference type="SUPFAM" id="SSF46894">
    <property type="entry name" value="C-terminal effector domain of the bipartite response regulators"/>
    <property type="match status" value="1"/>
</dbReference>
<dbReference type="CDD" id="cd06170">
    <property type="entry name" value="LuxR_C_like"/>
    <property type="match status" value="1"/>
</dbReference>
<dbReference type="InterPro" id="IPR000792">
    <property type="entry name" value="Tscrpt_reg_LuxR_C"/>
</dbReference>
<organism evidence="2 3">
    <name type="scientific">Bacteroides pyogenes F0041</name>
    <dbReference type="NCBI Taxonomy" id="1321819"/>
    <lineage>
        <taxon>Bacteria</taxon>
        <taxon>Pseudomonadati</taxon>
        <taxon>Bacteroidota</taxon>
        <taxon>Bacteroidia</taxon>
        <taxon>Bacteroidales</taxon>
        <taxon>Bacteroidaceae</taxon>
        <taxon>Bacteroides</taxon>
    </lineage>
</organism>
<feature type="domain" description="HTH luxR-type" evidence="1">
    <location>
        <begin position="186"/>
        <end position="251"/>
    </location>
</feature>
<name>U2E3R3_9BACE</name>
<dbReference type="Gene3D" id="1.10.10.10">
    <property type="entry name" value="Winged helix-like DNA-binding domain superfamily/Winged helix DNA-binding domain"/>
    <property type="match status" value="1"/>
</dbReference>